<evidence type="ECO:0000256" key="12">
    <source>
        <dbReference type="PIRSR" id="PIRSR001174-1"/>
    </source>
</evidence>
<dbReference type="Proteomes" id="UP000179072">
    <property type="component" value="Unassembled WGS sequence"/>
</dbReference>
<dbReference type="GO" id="GO:0004176">
    <property type="term" value="F:ATP-dependent peptidase activity"/>
    <property type="evidence" value="ECO:0007669"/>
    <property type="project" value="UniProtKB-UniRule"/>
</dbReference>
<dbReference type="Pfam" id="PF05362">
    <property type="entry name" value="Lon_C"/>
    <property type="match status" value="1"/>
</dbReference>
<keyword evidence="2 10" id="KW-0963">Cytoplasm</keyword>
<keyword evidence="5 10" id="KW-0378">Hydrolase</keyword>
<dbReference type="InterPro" id="IPR046336">
    <property type="entry name" value="Lon_prtase_N_sf"/>
</dbReference>
<dbReference type="Gene3D" id="1.20.58.1480">
    <property type="match status" value="1"/>
</dbReference>
<evidence type="ECO:0000256" key="9">
    <source>
        <dbReference type="ARBA" id="ARBA00050665"/>
    </source>
</evidence>
<comment type="similarity">
    <text evidence="10 11 14 15">Belongs to the peptidase S16 family.</text>
</comment>
<dbReference type="InterPro" id="IPR015947">
    <property type="entry name" value="PUA-like_sf"/>
</dbReference>
<organism evidence="18 19">
    <name type="scientific">Candidatus Roizmanbacteria bacterium RIFCSPLOWO2_01_FULL_38_11</name>
    <dbReference type="NCBI Taxonomy" id="1802060"/>
    <lineage>
        <taxon>Bacteria</taxon>
        <taxon>Candidatus Roizmaniibacteriota</taxon>
    </lineage>
</organism>
<dbReference type="Gene3D" id="1.10.8.60">
    <property type="match status" value="1"/>
</dbReference>
<protein>
    <recommendedName>
        <fullName evidence="10 11">Lon protease</fullName>
        <ecNumber evidence="10 11">3.4.21.53</ecNumber>
    </recommendedName>
    <alternativeName>
        <fullName evidence="10">ATP-dependent protease La</fullName>
    </alternativeName>
</protein>
<dbReference type="GO" id="GO:0034605">
    <property type="term" value="P:cellular response to heat"/>
    <property type="evidence" value="ECO:0007669"/>
    <property type="project" value="UniProtKB-UniRule"/>
</dbReference>
<dbReference type="PROSITE" id="PS01046">
    <property type="entry name" value="LON_SER"/>
    <property type="match status" value="1"/>
</dbReference>
<evidence type="ECO:0000256" key="6">
    <source>
        <dbReference type="ARBA" id="ARBA00022825"/>
    </source>
</evidence>
<evidence type="ECO:0000256" key="10">
    <source>
        <dbReference type="HAMAP-Rule" id="MF_01973"/>
    </source>
</evidence>
<dbReference type="GO" id="GO:0004252">
    <property type="term" value="F:serine-type endopeptidase activity"/>
    <property type="evidence" value="ECO:0007669"/>
    <property type="project" value="UniProtKB-UniRule"/>
</dbReference>
<feature type="active site" evidence="10 12">
    <location>
        <position position="692"/>
    </location>
</feature>
<dbReference type="GO" id="GO:0005737">
    <property type="term" value="C:cytoplasm"/>
    <property type="evidence" value="ECO:0007669"/>
    <property type="project" value="UniProtKB-SubCell"/>
</dbReference>
<accession>A0A1F7IL06</accession>
<evidence type="ECO:0000256" key="15">
    <source>
        <dbReference type="RuleBase" id="RU000591"/>
    </source>
</evidence>
<evidence type="ECO:0000256" key="5">
    <source>
        <dbReference type="ARBA" id="ARBA00022801"/>
    </source>
</evidence>
<dbReference type="InterPro" id="IPR003111">
    <property type="entry name" value="Lon_prtase_N"/>
</dbReference>
<dbReference type="HAMAP" id="MF_01973">
    <property type="entry name" value="lon_bact"/>
    <property type="match status" value="1"/>
</dbReference>
<dbReference type="InterPro" id="IPR008268">
    <property type="entry name" value="Peptidase_S16_AS"/>
</dbReference>
<dbReference type="InterPro" id="IPR054594">
    <property type="entry name" value="Lon_lid"/>
</dbReference>
<evidence type="ECO:0000259" key="16">
    <source>
        <dbReference type="PROSITE" id="PS51786"/>
    </source>
</evidence>
<keyword evidence="8 10" id="KW-0346">Stress response</keyword>
<dbReference type="STRING" id="1802060.A2957_01805"/>
<keyword evidence="3 10" id="KW-0645">Protease</keyword>
<evidence type="ECO:0000256" key="13">
    <source>
        <dbReference type="PIRSR" id="PIRSR001174-2"/>
    </source>
</evidence>
<dbReference type="PROSITE" id="PS51786">
    <property type="entry name" value="LON_PROTEOLYTIC"/>
    <property type="match status" value="1"/>
</dbReference>
<dbReference type="PROSITE" id="PS51787">
    <property type="entry name" value="LON_N"/>
    <property type="match status" value="1"/>
</dbReference>
<keyword evidence="6 10" id="KW-0720">Serine protease</keyword>
<dbReference type="Pfam" id="PF22667">
    <property type="entry name" value="Lon_lid"/>
    <property type="match status" value="1"/>
</dbReference>
<dbReference type="EMBL" id="MGAK01000026">
    <property type="protein sequence ID" value="OGK44049.1"/>
    <property type="molecule type" value="Genomic_DNA"/>
</dbReference>
<evidence type="ECO:0000259" key="17">
    <source>
        <dbReference type="PROSITE" id="PS51787"/>
    </source>
</evidence>
<dbReference type="InterPro" id="IPR003959">
    <property type="entry name" value="ATPase_AAA_core"/>
</dbReference>
<dbReference type="FunFam" id="1.20.5.5270:FF:000002">
    <property type="entry name" value="Lon protease homolog"/>
    <property type="match status" value="1"/>
</dbReference>
<comment type="subcellular location">
    <subcellularLocation>
        <location evidence="1 10 11">Cytoplasm</location>
    </subcellularLocation>
</comment>
<keyword evidence="4 10" id="KW-0547">Nucleotide-binding</keyword>
<dbReference type="GO" id="GO:0016887">
    <property type="term" value="F:ATP hydrolysis activity"/>
    <property type="evidence" value="ECO:0007669"/>
    <property type="project" value="UniProtKB-UniRule"/>
</dbReference>
<dbReference type="Gene3D" id="1.20.5.5270">
    <property type="match status" value="1"/>
</dbReference>
<feature type="domain" description="Lon proteolytic" evidence="16">
    <location>
        <begin position="605"/>
        <end position="786"/>
    </location>
</feature>
<dbReference type="EC" id="3.4.21.53" evidence="10 11"/>
<dbReference type="InterPro" id="IPR020568">
    <property type="entry name" value="Ribosomal_Su5_D2-typ_SF"/>
</dbReference>
<feature type="binding site" evidence="10 13">
    <location>
        <begin position="369"/>
        <end position="376"/>
    </location>
    <ligand>
        <name>ATP</name>
        <dbReference type="ChEBI" id="CHEBI:30616"/>
    </ligand>
</feature>
<dbReference type="PANTHER" id="PTHR10046">
    <property type="entry name" value="ATP DEPENDENT LON PROTEASE FAMILY MEMBER"/>
    <property type="match status" value="1"/>
</dbReference>
<comment type="induction">
    <text evidence="10">By heat shock.</text>
</comment>
<dbReference type="GO" id="GO:0005524">
    <property type="term" value="F:ATP binding"/>
    <property type="evidence" value="ECO:0007669"/>
    <property type="project" value="UniProtKB-UniRule"/>
</dbReference>
<proteinExistence type="evidence at transcript level"/>
<name>A0A1F7IL06_9BACT</name>
<keyword evidence="7 10" id="KW-0067">ATP-binding</keyword>
<dbReference type="CDD" id="cd19500">
    <property type="entry name" value="RecA-like_Lon"/>
    <property type="match status" value="1"/>
</dbReference>
<evidence type="ECO:0000313" key="18">
    <source>
        <dbReference type="EMBL" id="OGK44049.1"/>
    </source>
</evidence>
<sequence length="808" mass="90636">MNDQNPQIITYPVVPLRDGIVFPETENALLFGREKSMKAIQEGTKSDQKVVLVMQKNAKYEDPHIEDLYTVGVLASIQKVLEGERGELSALLRGEERVKIISYTQDNPYLRAHVELLVEIDEENEEIQALVKHINSELKKAVNLGKGIDVVFLMNIMSGASSRQFSEQVAMILDLKVEERQGLLEELDLHNRLIKEADYVSREVKILEIEKNIHMKTQQKFEKGMKDAVLREKLKTIEKELGGESEEDREIAELKGKIKKAKMPKEAEEKALKELKRLQQMSQYNPEASYVRTYLEVLIDLPWSQRSKDDVDVKKAEKILNEDHYGLKKAKERILEYLAVMKLKRSETEAQPQSKKIQIKQPTILCFAGPPGVGKTSLGRSIARALGREFVKISLGGIRDEAEIRGHRRTYVGAMPGRIIQGIRQAKSNNPVFMLDEIDKIGHDYRGDPSSALLEALDPEQNHAFSDHYLEAEFDLSDVMFITTANILDTIPNALRDRLETIQFAGYTEDEKFNIAKNFILKKQLAAHGLKNKKVKLFDSALKVIIERYTREAGVRELERQIASALRKVARKIVEDNSPQTSIAPKDIGTYLGPYKYSSQIIDKDDSVGVSTGLAVTQVGGDILSIEVGIMPGKGKLTLTGHLGDVMKESCQAALSYIRSQWKELKLSEDFFNTMEIHIHVPEGAVPKDGPSAGLAIATAMVSALTKTPVNRFVAMTGEITLRGRALEIGGVKGKVLAAHRAGIKTVILPKDNKKDLEDIPQFVQKDLEFIFVDNIDQVLKKALVFSGNKYGYKTVKHYADHASQAST</sequence>
<dbReference type="InterPro" id="IPR004815">
    <property type="entry name" value="Lon_bac/euk-typ"/>
</dbReference>
<evidence type="ECO:0000256" key="11">
    <source>
        <dbReference type="PIRNR" id="PIRNR001174"/>
    </source>
</evidence>
<evidence type="ECO:0000256" key="1">
    <source>
        <dbReference type="ARBA" id="ARBA00004496"/>
    </source>
</evidence>
<dbReference type="InterPro" id="IPR008269">
    <property type="entry name" value="Lon_proteolytic"/>
</dbReference>
<comment type="catalytic activity">
    <reaction evidence="9 10 11 14">
        <text>Hydrolysis of proteins in presence of ATP.</text>
        <dbReference type="EC" id="3.4.21.53"/>
    </reaction>
</comment>
<dbReference type="SUPFAM" id="SSF88697">
    <property type="entry name" value="PUA domain-like"/>
    <property type="match status" value="1"/>
</dbReference>
<dbReference type="InterPro" id="IPR027065">
    <property type="entry name" value="Lon_Prtase"/>
</dbReference>
<comment type="caution">
    <text evidence="18">The sequence shown here is derived from an EMBL/GenBank/DDBJ whole genome shotgun (WGS) entry which is preliminary data.</text>
</comment>
<reference evidence="18 19" key="1">
    <citation type="journal article" date="2016" name="Nat. Commun.">
        <title>Thousands of microbial genomes shed light on interconnected biogeochemical processes in an aquifer system.</title>
        <authorList>
            <person name="Anantharaman K."/>
            <person name="Brown C.T."/>
            <person name="Hug L.A."/>
            <person name="Sharon I."/>
            <person name="Castelle C.J."/>
            <person name="Probst A.J."/>
            <person name="Thomas B.C."/>
            <person name="Singh A."/>
            <person name="Wilkins M.J."/>
            <person name="Karaoz U."/>
            <person name="Brodie E.L."/>
            <person name="Williams K.H."/>
            <person name="Hubbard S.S."/>
            <person name="Banfield J.F."/>
        </authorList>
    </citation>
    <scope>NUCLEOTIDE SEQUENCE [LARGE SCALE GENOMIC DNA]</scope>
</reference>
<dbReference type="NCBIfam" id="TIGR00763">
    <property type="entry name" value="lon"/>
    <property type="match status" value="1"/>
</dbReference>
<evidence type="ECO:0000256" key="2">
    <source>
        <dbReference type="ARBA" id="ARBA00022490"/>
    </source>
</evidence>
<dbReference type="AlphaFoldDB" id="A0A1F7IL06"/>
<dbReference type="Gene3D" id="2.30.130.40">
    <property type="entry name" value="LON domain-like"/>
    <property type="match status" value="1"/>
</dbReference>
<dbReference type="InterPro" id="IPR027417">
    <property type="entry name" value="P-loop_NTPase"/>
</dbReference>
<comment type="function">
    <text evidence="10">ATP-dependent serine protease that mediates the selective degradation of mutant and abnormal proteins as well as certain short-lived regulatory proteins. Required for cellular homeostasis and for survival from DNA damage and developmental changes induced by stress. Degrades polypeptides processively to yield small peptide fragments that are 5 to 10 amino acids long. Binds to DNA in a double-stranded, site-specific manner.</text>
</comment>
<dbReference type="GO" id="GO:0043565">
    <property type="term" value="F:sequence-specific DNA binding"/>
    <property type="evidence" value="ECO:0007669"/>
    <property type="project" value="UniProtKB-UniRule"/>
</dbReference>
<dbReference type="InterPro" id="IPR027543">
    <property type="entry name" value="Lon_bac"/>
</dbReference>
<dbReference type="SMART" id="SM00382">
    <property type="entry name" value="AAA"/>
    <property type="match status" value="1"/>
</dbReference>
<dbReference type="SUPFAM" id="SSF52540">
    <property type="entry name" value="P-loop containing nucleoside triphosphate hydrolases"/>
    <property type="match status" value="1"/>
</dbReference>
<dbReference type="Pfam" id="PF02190">
    <property type="entry name" value="LON_substr_bdg"/>
    <property type="match status" value="1"/>
</dbReference>
<comment type="subunit">
    <text evidence="10 11">Homohexamer. Organized in a ring with a central cavity.</text>
</comment>
<dbReference type="InterPro" id="IPR003593">
    <property type="entry name" value="AAA+_ATPase"/>
</dbReference>
<dbReference type="SUPFAM" id="SSF54211">
    <property type="entry name" value="Ribosomal protein S5 domain 2-like"/>
    <property type="match status" value="1"/>
</dbReference>
<evidence type="ECO:0000256" key="3">
    <source>
        <dbReference type="ARBA" id="ARBA00022670"/>
    </source>
</evidence>
<evidence type="ECO:0000313" key="19">
    <source>
        <dbReference type="Proteomes" id="UP000179072"/>
    </source>
</evidence>
<evidence type="ECO:0000256" key="14">
    <source>
        <dbReference type="PROSITE-ProRule" id="PRU01122"/>
    </source>
</evidence>
<feature type="active site" evidence="10 12">
    <location>
        <position position="735"/>
    </location>
</feature>
<dbReference type="FunFam" id="3.40.50.300:FF:000021">
    <property type="entry name" value="Lon protease homolog"/>
    <property type="match status" value="1"/>
</dbReference>
<evidence type="ECO:0000256" key="8">
    <source>
        <dbReference type="ARBA" id="ARBA00023016"/>
    </source>
</evidence>
<dbReference type="PIRSF" id="PIRSF001174">
    <property type="entry name" value="Lon_proteas"/>
    <property type="match status" value="1"/>
</dbReference>
<dbReference type="InterPro" id="IPR014721">
    <property type="entry name" value="Ribsml_uS5_D2-typ_fold_subgr"/>
</dbReference>
<feature type="domain" description="Lon N-terminal" evidence="17">
    <location>
        <begin position="11"/>
        <end position="204"/>
    </location>
</feature>
<dbReference type="GO" id="GO:0006515">
    <property type="term" value="P:protein quality control for misfolded or incompletely synthesized proteins"/>
    <property type="evidence" value="ECO:0007669"/>
    <property type="project" value="UniProtKB-UniRule"/>
</dbReference>
<evidence type="ECO:0000256" key="4">
    <source>
        <dbReference type="ARBA" id="ARBA00022741"/>
    </source>
</evidence>
<dbReference type="Gene3D" id="3.40.50.300">
    <property type="entry name" value="P-loop containing nucleotide triphosphate hydrolases"/>
    <property type="match status" value="1"/>
</dbReference>
<dbReference type="Pfam" id="PF00004">
    <property type="entry name" value="AAA"/>
    <property type="match status" value="1"/>
</dbReference>
<dbReference type="SMART" id="SM00464">
    <property type="entry name" value="LON"/>
    <property type="match status" value="1"/>
</dbReference>
<dbReference type="PRINTS" id="PR00830">
    <property type="entry name" value="ENDOLAPTASE"/>
</dbReference>
<gene>
    <name evidence="10" type="primary">lon</name>
    <name evidence="18" type="ORF">A2957_01805</name>
</gene>
<dbReference type="Gene3D" id="3.30.230.10">
    <property type="match status" value="1"/>
</dbReference>
<evidence type="ECO:0000256" key="7">
    <source>
        <dbReference type="ARBA" id="ARBA00022840"/>
    </source>
</evidence>